<name>F1TF99_9FIRM</name>
<reference evidence="1" key="1">
    <citation type="submission" date="2009-07" db="EMBL/GenBank/DDBJ databases">
        <authorList>
            <consortium name="US DOE Joint Genome Institute (JGI-PGF)"/>
            <person name="Lucas S."/>
            <person name="Copeland A."/>
            <person name="Lapidus A."/>
            <person name="Glavina del Rio T."/>
            <person name="Tice H."/>
            <person name="Bruce D."/>
            <person name="Goodwin L."/>
            <person name="Pitluck S."/>
            <person name="Larimer F."/>
            <person name="Land M.L."/>
            <person name="Mouttaki H."/>
            <person name="He Z."/>
            <person name="Zhou J."/>
            <person name="Hemme C.L."/>
        </authorList>
    </citation>
    <scope>NUCLEOTIDE SEQUENCE</scope>
    <source>
        <strain evidence="1">DSM 2782</strain>
    </source>
</reference>
<comment type="caution">
    <text evidence="1">The sequence shown here is derived from an EMBL/GenBank/DDBJ whole genome shotgun (WGS) entry which is preliminary data.</text>
</comment>
<evidence type="ECO:0000313" key="1">
    <source>
        <dbReference type="EMBL" id="EGD47037.1"/>
    </source>
</evidence>
<dbReference type="Proteomes" id="UP000003860">
    <property type="component" value="Unassembled WGS sequence"/>
</dbReference>
<evidence type="ECO:0000313" key="2">
    <source>
        <dbReference type="Proteomes" id="UP000003860"/>
    </source>
</evidence>
<accession>F1TF99</accession>
<dbReference type="EMBL" id="ACXX02000010">
    <property type="protein sequence ID" value="EGD47037.1"/>
    <property type="molecule type" value="Genomic_DNA"/>
</dbReference>
<keyword evidence="2" id="KW-1185">Reference proteome</keyword>
<dbReference type="AlphaFoldDB" id="F1TF99"/>
<proteinExistence type="predicted"/>
<protein>
    <submittedName>
        <fullName evidence="1">Uncharacterized protein</fullName>
    </submittedName>
</protein>
<sequence>MTNVIQFANSDVKEYRSKCVFINRMVSVEGEDEEKRNYPCIVLYEKI</sequence>
<gene>
    <name evidence="1" type="ORF">Cpap_1233</name>
</gene>
<reference evidence="1" key="2">
    <citation type="submission" date="2011-01" db="EMBL/GenBank/DDBJ databases">
        <title>The Non-contiguous Finished genome of Clostridium papyrosolvens.</title>
        <authorList>
            <person name="Lucas S."/>
            <person name="Copeland A."/>
            <person name="Lapidus A."/>
            <person name="Cheng J.-F."/>
            <person name="Goodwin L."/>
            <person name="Pitluck S."/>
            <person name="Misra M."/>
            <person name="Chertkov O."/>
            <person name="Detter J.C."/>
            <person name="Han C."/>
            <person name="Tapia R."/>
            <person name="Land M."/>
            <person name="Hauser L."/>
            <person name="Kyrpides N."/>
            <person name="Ivanova N."/>
            <person name="Pagani I."/>
            <person name="Mouttaki H."/>
            <person name="He Z."/>
            <person name="Zhou J."/>
            <person name="Hemme C.L."/>
            <person name="Woyke T."/>
        </authorList>
    </citation>
    <scope>NUCLEOTIDE SEQUENCE [LARGE SCALE GENOMIC DNA]</scope>
    <source>
        <strain evidence="1">DSM 2782</strain>
    </source>
</reference>
<dbReference type="STRING" id="588581.Cpap_1233"/>
<organism evidence="1 2">
    <name type="scientific">Ruminiclostridium papyrosolvens DSM 2782</name>
    <dbReference type="NCBI Taxonomy" id="588581"/>
    <lineage>
        <taxon>Bacteria</taxon>
        <taxon>Bacillati</taxon>
        <taxon>Bacillota</taxon>
        <taxon>Clostridia</taxon>
        <taxon>Eubacteriales</taxon>
        <taxon>Oscillospiraceae</taxon>
        <taxon>Ruminiclostridium</taxon>
    </lineage>
</organism>